<dbReference type="SUPFAM" id="SSF53335">
    <property type="entry name" value="S-adenosyl-L-methionine-dependent methyltransferases"/>
    <property type="match status" value="1"/>
</dbReference>
<proteinExistence type="predicted"/>
<comment type="caution">
    <text evidence="7">The sequence shown here is derived from an EMBL/GenBank/DDBJ whole genome shotgun (WGS) entry which is preliminary data.</text>
</comment>
<dbReference type="Pfam" id="PF05175">
    <property type="entry name" value="MTS"/>
    <property type="match status" value="1"/>
</dbReference>
<evidence type="ECO:0000256" key="2">
    <source>
        <dbReference type="ARBA" id="ARBA00022603"/>
    </source>
</evidence>
<evidence type="ECO:0000256" key="4">
    <source>
        <dbReference type="ARBA" id="ARBA00022691"/>
    </source>
</evidence>
<dbReference type="Gene3D" id="3.40.50.150">
    <property type="entry name" value="Vaccinia Virus protein VP39"/>
    <property type="match status" value="1"/>
</dbReference>
<dbReference type="EMBL" id="JBJHQH010000037">
    <property type="protein sequence ID" value="MFK9095221.1"/>
    <property type="molecule type" value="Genomic_DNA"/>
</dbReference>
<evidence type="ECO:0000256" key="3">
    <source>
        <dbReference type="ARBA" id="ARBA00022679"/>
    </source>
</evidence>
<dbReference type="PANTHER" id="PTHR18895">
    <property type="entry name" value="HEMK METHYLTRANSFERASE"/>
    <property type="match status" value="1"/>
</dbReference>
<dbReference type="InterPro" id="IPR007848">
    <property type="entry name" value="Small_mtfrase_dom"/>
</dbReference>
<dbReference type="InterPro" id="IPR022446">
    <property type="entry name" value="MeTrfrase_put"/>
</dbReference>
<dbReference type="NCBIfam" id="TIGR00536">
    <property type="entry name" value="hemK_fam"/>
    <property type="match status" value="1"/>
</dbReference>
<dbReference type="EC" id="2.1.1.297" evidence="1"/>
<dbReference type="RefSeq" id="WP_406583619.1">
    <property type="nucleotide sequence ID" value="NZ_JBJHQH010000037.1"/>
</dbReference>
<organism evidence="7 8">
    <name type="scientific">Bacillus salipaludis</name>
    <dbReference type="NCBI Taxonomy" id="2547811"/>
    <lineage>
        <taxon>Bacteria</taxon>
        <taxon>Bacillati</taxon>
        <taxon>Bacillota</taxon>
        <taxon>Bacilli</taxon>
        <taxon>Bacillales</taxon>
        <taxon>Bacillaceae</taxon>
        <taxon>Bacillus</taxon>
    </lineage>
</organism>
<keyword evidence="4" id="KW-0949">S-adenosyl-L-methionine</keyword>
<accession>A0ABW8RNX4</accession>
<dbReference type="NCBIfam" id="TIGR03704">
    <property type="entry name" value="PrmC_rel_meth"/>
    <property type="match status" value="1"/>
</dbReference>
<protein>
    <recommendedName>
        <fullName evidence="1">peptide chain release factor N(5)-glutamine methyltransferase</fullName>
        <ecNumber evidence="1">2.1.1.297</ecNumber>
    </recommendedName>
</protein>
<keyword evidence="3" id="KW-0808">Transferase</keyword>
<evidence type="ECO:0000313" key="7">
    <source>
        <dbReference type="EMBL" id="MFK9095221.1"/>
    </source>
</evidence>
<evidence type="ECO:0000259" key="6">
    <source>
        <dbReference type="Pfam" id="PF05175"/>
    </source>
</evidence>
<feature type="domain" description="Methyltransferase small" evidence="6">
    <location>
        <begin position="95"/>
        <end position="173"/>
    </location>
</feature>
<dbReference type="InterPro" id="IPR004556">
    <property type="entry name" value="HemK-like"/>
</dbReference>
<keyword evidence="2" id="KW-0489">Methyltransferase</keyword>
<dbReference type="PANTHER" id="PTHR18895:SF74">
    <property type="entry name" value="MTRF1L RELEASE FACTOR GLUTAMINE METHYLTRANSFERASE"/>
    <property type="match status" value="1"/>
</dbReference>
<dbReference type="InterPro" id="IPR029063">
    <property type="entry name" value="SAM-dependent_MTases_sf"/>
</dbReference>
<evidence type="ECO:0000313" key="8">
    <source>
        <dbReference type="Proteomes" id="UP001623041"/>
    </source>
</evidence>
<dbReference type="InterPro" id="IPR050320">
    <property type="entry name" value="N5-glutamine_MTase"/>
</dbReference>
<gene>
    <name evidence="7" type="ORF">ACJEBI_27685</name>
</gene>
<sequence>MKLYIDDQFKKSMIERLQTAGCVFAEEEAKLLISEARTLDALSTMVNLRITGIPLEHVLGWAEFYGIRIPVDTGVFVPRRRTEFLVQKAVDFSLPGAIVVDLCCGTGAVGVAIAKALGGIELYAVDIDPAAVRCALRNVTSLGGLVYEGDLYEQLPASLRGKVDILVANAPYVPTEVIKLLPQDARLHEPKLALDGGVDGLDIQRRVAEEASLWLAWGGHLLVETSEMQAHQTFEIFTRYGLIPQIAHNDELDATIVIGTKPTTLE</sequence>
<evidence type="ECO:0000256" key="5">
    <source>
        <dbReference type="ARBA" id="ARBA00048391"/>
    </source>
</evidence>
<keyword evidence="8" id="KW-1185">Reference proteome</keyword>
<dbReference type="CDD" id="cd02440">
    <property type="entry name" value="AdoMet_MTases"/>
    <property type="match status" value="1"/>
</dbReference>
<reference evidence="7 8" key="1">
    <citation type="submission" date="2024-11" db="EMBL/GenBank/DDBJ databases">
        <authorList>
            <person name="Lucas J.A."/>
        </authorList>
    </citation>
    <scope>NUCLEOTIDE SEQUENCE [LARGE SCALE GENOMIC DNA]</scope>
    <source>
        <strain evidence="7 8">Z 5.4</strain>
    </source>
</reference>
<comment type="catalytic activity">
    <reaction evidence="5">
        <text>L-glutaminyl-[peptide chain release factor] + S-adenosyl-L-methionine = N(5)-methyl-L-glutaminyl-[peptide chain release factor] + S-adenosyl-L-homocysteine + H(+)</text>
        <dbReference type="Rhea" id="RHEA:42896"/>
        <dbReference type="Rhea" id="RHEA-COMP:10271"/>
        <dbReference type="Rhea" id="RHEA-COMP:10272"/>
        <dbReference type="ChEBI" id="CHEBI:15378"/>
        <dbReference type="ChEBI" id="CHEBI:30011"/>
        <dbReference type="ChEBI" id="CHEBI:57856"/>
        <dbReference type="ChEBI" id="CHEBI:59789"/>
        <dbReference type="ChEBI" id="CHEBI:61891"/>
        <dbReference type="EC" id="2.1.1.297"/>
    </reaction>
</comment>
<name>A0ABW8RNX4_9BACI</name>
<dbReference type="Proteomes" id="UP001623041">
    <property type="component" value="Unassembled WGS sequence"/>
</dbReference>
<evidence type="ECO:0000256" key="1">
    <source>
        <dbReference type="ARBA" id="ARBA00012771"/>
    </source>
</evidence>